<dbReference type="PANTHER" id="PTHR30445">
    <property type="entry name" value="K(+)_H(+) ANTIPORTER SUBUNIT KHTT"/>
    <property type="match status" value="1"/>
</dbReference>
<dbReference type="InterPro" id="IPR026022">
    <property type="entry name" value="PhoU_dom"/>
</dbReference>
<sequence>MEKIGHEPQNVRELLTETKDVSDLIIDLAYASILYESKDLAKQVRVLENRMDELMYQIRALVAVSVRSFDEAERTSGILQVASAAESISNAAGDLANLVLRDIEIHPVIKEALKEANEKIARVKVGGGSDLQGESLEDLNLPSRFAVWILAVNRGGSWIISPEASKKIEPGDLLLLRGPQDGIDKFCYLADSPEQDWEVRRKYKRLRKFIAKMRDSGCSLVDMAFYSVLFKSEEVAEEVRELEERFDELNYEVWREVLKAAKREKDVMNLNSALQMVKSIESISDAADSISDVMLRGVELHPVFAQALEEADEKIARVKVAEGSSLADHTLERLDLWRKRGVYTLVLRRGDRYILNPSREMTVRTGDILIIRGSEKGVEDLIDVANGEKSWEYMG</sequence>
<dbReference type="Proteomes" id="UP000070284">
    <property type="component" value="Unassembled WGS sequence"/>
</dbReference>
<dbReference type="PROSITE" id="PS51202">
    <property type="entry name" value="RCK_C"/>
    <property type="match status" value="2"/>
</dbReference>
<dbReference type="InterPro" id="IPR006037">
    <property type="entry name" value="RCK_C"/>
</dbReference>
<evidence type="ECO:0000259" key="1">
    <source>
        <dbReference type="PROSITE" id="PS51202"/>
    </source>
</evidence>
<keyword evidence="3" id="KW-1185">Reference proteome</keyword>
<dbReference type="GO" id="GO:0006813">
    <property type="term" value="P:potassium ion transport"/>
    <property type="evidence" value="ECO:0007669"/>
    <property type="project" value="InterPro"/>
</dbReference>
<dbReference type="SUPFAM" id="SSF116726">
    <property type="entry name" value="TrkA C-terminal domain-like"/>
    <property type="match status" value="2"/>
</dbReference>
<dbReference type="SUPFAM" id="SSF109755">
    <property type="entry name" value="PhoU-like"/>
    <property type="match status" value="2"/>
</dbReference>
<feature type="domain" description="RCK C-terminal" evidence="1">
    <location>
        <begin position="303"/>
        <end position="387"/>
    </location>
</feature>
<protein>
    <recommendedName>
        <fullName evidence="1">RCK C-terminal domain-containing protein</fullName>
    </recommendedName>
</protein>
<proteinExistence type="predicted"/>
<feature type="domain" description="RCK C-terminal" evidence="1">
    <location>
        <begin position="106"/>
        <end position="192"/>
    </location>
</feature>
<evidence type="ECO:0000313" key="2">
    <source>
        <dbReference type="EMBL" id="KXA95141.1"/>
    </source>
</evidence>
<dbReference type="Pfam" id="PF01895">
    <property type="entry name" value="PhoU"/>
    <property type="match status" value="1"/>
</dbReference>
<comment type="caution">
    <text evidence="2">The sequence shown here is derived from an EMBL/GenBank/DDBJ whole genome shotgun (WGS) entry which is preliminary data.</text>
</comment>
<organism evidence="2 3">
    <name type="scientific">candidate division MSBL1 archaeon SCGC-AAA259E19</name>
    <dbReference type="NCBI Taxonomy" id="1698264"/>
    <lineage>
        <taxon>Archaea</taxon>
        <taxon>Methanobacteriati</taxon>
        <taxon>Methanobacteriota</taxon>
        <taxon>candidate division MSBL1</taxon>
    </lineage>
</organism>
<dbReference type="Gene3D" id="1.20.58.220">
    <property type="entry name" value="Phosphate transport system protein phou homolog 2, domain 2"/>
    <property type="match status" value="2"/>
</dbReference>
<dbReference type="GO" id="GO:0008324">
    <property type="term" value="F:monoatomic cation transmembrane transporter activity"/>
    <property type="evidence" value="ECO:0007669"/>
    <property type="project" value="InterPro"/>
</dbReference>
<gene>
    <name evidence="2" type="ORF">AKJ65_02450</name>
</gene>
<dbReference type="PANTHER" id="PTHR30445:SF8">
    <property type="entry name" value="K(+)_H(+) ANTIPORTER SUBUNIT KHTT"/>
    <property type="match status" value="1"/>
</dbReference>
<accession>A0A133ULS7</accession>
<dbReference type="InterPro" id="IPR050144">
    <property type="entry name" value="AAE_transporter"/>
</dbReference>
<dbReference type="Gene3D" id="3.30.70.1450">
    <property type="entry name" value="Regulator of K+ conductance, C-terminal domain"/>
    <property type="match status" value="2"/>
</dbReference>
<dbReference type="InterPro" id="IPR036721">
    <property type="entry name" value="RCK_C_sf"/>
</dbReference>
<name>A0A133ULS7_9EURY</name>
<reference evidence="2 3" key="1">
    <citation type="journal article" date="2016" name="Sci. Rep.">
        <title>Metabolic traits of an uncultured archaeal lineage -MSBL1- from brine pools of the Red Sea.</title>
        <authorList>
            <person name="Mwirichia R."/>
            <person name="Alam I."/>
            <person name="Rashid M."/>
            <person name="Vinu M."/>
            <person name="Ba-Alawi W."/>
            <person name="Anthony Kamau A."/>
            <person name="Kamanda Ngugi D."/>
            <person name="Goker M."/>
            <person name="Klenk H.P."/>
            <person name="Bajic V."/>
            <person name="Stingl U."/>
        </authorList>
    </citation>
    <scope>NUCLEOTIDE SEQUENCE [LARGE SCALE GENOMIC DNA]</scope>
    <source>
        <strain evidence="2">SCGC-AAA259E19</strain>
    </source>
</reference>
<dbReference type="InterPro" id="IPR038078">
    <property type="entry name" value="PhoU-like_sf"/>
</dbReference>
<dbReference type="EMBL" id="LHXO01000024">
    <property type="protein sequence ID" value="KXA95141.1"/>
    <property type="molecule type" value="Genomic_DNA"/>
</dbReference>
<dbReference type="AlphaFoldDB" id="A0A133ULS7"/>
<evidence type="ECO:0000313" key="3">
    <source>
        <dbReference type="Proteomes" id="UP000070284"/>
    </source>
</evidence>
<dbReference type="Pfam" id="PF02080">
    <property type="entry name" value="TrkA_C"/>
    <property type="match status" value="2"/>
</dbReference>